<keyword evidence="2" id="KW-1185">Reference proteome</keyword>
<reference evidence="1" key="1">
    <citation type="submission" date="2020-08" db="EMBL/GenBank/DDBJ databases">
        <title>Multicomponent nature underlies the extraordinary mechanical properties of spider dragline silk.</title>
        <authorList>
            <person name="Kono N."/>
            <person name="Nakamura H."/>
            <person name="Mori M."/>
            <person name="Yoshida Y."/>
            <person name="Ohtoshi R."/>
            <person name="Malay A.D."/>
            <person name="Moran D.A.P."/>
            <person name="Tomita M."/>
            <person name="Numata K."/>
            <person name="Arakawa K."/>
        </authorList>
    </citation>
    <scope>NUCLEOTIDE SEQUENCE</scope>
</reference>
<dbReference type="AlphaFoldDB" id="A0A8X6YDD3"/>
<organism evidence="1 2">
    <name type="scientific">Trichonephila inaurata madagascariensis</name>
    <dbReference type="NCBI Taxonomy" id="2747483"/>
    <lineage>
        <taxon>Eukaryota</taxon>
        <taxon>Metazoa</taxon>
        <taxon>Ecdysozoa</taxon>
        <taxon>Arthropoda</taxon>
        <taxon>Chelicerata</taxon>
        <taxon>Arachnida</taxon>
        <taxon>Araneae</taxon>
        <taxon>Araneomorphae</taxon>
        <taxon>Entelegynae</taxon>
        <taxon>Araneoidea</taxon>
        <taxon>Nephilidae</taxon>
        <taxon>Trichonephila</taxon>
        <taxon>Trichonephila inaurata</taxon>
    </lineage>
</organism>
<sequence length="90" mass="10685">MFYCSNEIRMQISLKDKDFRDILQNFRDILQNFREVGKDVDLSPVSELEYPPRWLHDNLDTVGIIIIHLKRKDRAVHLYMPGFQHIVTAA</sequence>
<name>A0A8X6YDD3_9ARAC</name>
<protein>
    <submittedName>
        <fullName evidence="1">Uncharacterized protein</fullName>
    </submittedName>
</protein>
<comment type="caution">
    <text evidence="1">The sequence shown here is derived from an EMBL/GenBank/DDBJ whole genome shotgun (WGS) entry which is preliminary data.</text>
</comment>
<evidence type="ECO:0000313" key="2">
    <source>
        <dbReference type="Proteomes" id="UP000886998"/>
    </source>
</evidence>
<proteinExistence type="predicted"/>
<dbReference type="Proteomes" id="UP000886998">
    <property type="component" value="Unassembled WGS sequence"/>
</dbReference>
<dbReference type="EMBL" id="BMAV01018408">
    <property type="protein sequence ID" value="GFY70795.1"/>
    <property type="molecule type" value="Genomic_DNA"/>
</dbReference>
<evidence type="ECO:0000313" key="1">
    <source>
        <dbReference type="EMBL" id="GFY70795.1"/>
    </source>
</evidence>
<accession>A0A8X6YDD3</accession>
<gene>
    <name evidence="1" type="ORF">TNIN_225851</name>
</gene>